<dbReference type="RefSeq" id="WP_289826148.1">
    <property type="nucleotide sequence ID" value="NZ_CAUWBX010000001.1"/>
</dbReference>
<name>A0AAW7JL87_9BACT</name>
<protein>
    <submittedName>
        <fullName evidence="3">DUF4421 domain-containing protein</fullName>
    </submittedName>
</protein>
<dbReference type="AlphaFoldDB" id="A0AAW7JL87"/>
<keyword evidence="4" id="KW-1185">Reference proteome</keyword>
<keyword evidence="1" id="KW-0732">Signal</keyword>
<sequence>MKAVFILLAFIFLSPDCHASNDSIPEKRSFWGKIADGLYGFVKNFSRVDTNYIEPQHYNYTLMLQNTNTYEIYRISTPNGNVFTFAPQPSIKLGPYAGWRWVFLGYTIDLTHLNDRNTKKEFDLSLYSSQIGIDLFYRKTGNDYKMRYVYLGENVDTSPMKDISYDGLTASIKGFNIYYIFNHNRFSYPAAFSQSTVQRRSCGSPMVGIGYTKHTLSVDWKKLNSVISAVLGSEIADRYVDKNVISGKIKYTDVSVSGGYGYNWVFAKNWLFASSLSLALGYKHTTSDVDHTNFSFRDFSIKNMNIDGVGRFGIVWNNTKWYFGASTILHSYNYSKKQFSTNNFFGSLNIYIGFNFDKK</sequence>
<evidence type="ECO:0000313" key="2">
    <source>
        <dbReference type="EMBL" id="MDN0023651.1"/>
    </source>
</evidence>
<dbReference type="InterPro" id="IPR025535">
    <property type="entry name" value="DUF4421"/>
</dbReference>
<dbReference type="Pfam" id="PF14391">
    <property type="entry name" value="DUF4421"/>
    <property type="match status" value="1"/>
</dbReference>
<evidence type="ECO:0000313" key="3">
    <source>
        <dbReference type="EMBL" id="MDN0025994.1"/>
    </source>
</evidence>
<accession>A0AAW7JL87</accession>
<feature type="signal peptide" evidence="1">
    <location>
        <begin position="1"/>
        <end position="19"/>
    </location>
</feature>
<dbReference type="Proteomes" id="UP001168478">
    <property type="component" value="Unassembled WGS sequence"/>
</dbReference>
<evidence type="ECO:0000256" key="1">
    <source>
        <dbReference type="SAM" id="SignalP"/>
    </source>
</evidence>
<gene>
    <name evidence="2" type="ORF">QVN81_11590</name>
    <name evidence="3" type="ORF">QVN84_10755</name>
</gene>
<reference evidence="3" key="1">
    <citation type="submission" date="2023-06" db="EMBL/GenBank/DDBJ databases">
        <authorList>
            <person name="Zeman M."/>
            <person name="Kubasova T."/>
            <person name="Jahodarova E."/>
            <person name="Nykrynova M."/>
            <person name="Rychlik I."/>
        </authorList>
    </citation>
    <scope>NUCLEOTIDE SEQUENCE</scope>
    <source>
        <strain evidence="3">ET15</strain>
        <strain evidence="2">ET37</strain>
    </source>
</reference>
<reference evidence="3" key="2">
    <citation type="submission" date="2023-08" db="EMBL/GenBank/DDBJ databases">
        <title>Identification and characterization of horizontal gene transfer across gut microbiota members of farm animals based on homology search.</title>
        <authorList>
            <person name="Schwarzerova J."/>
            <person name="Nykrynova M."/>
            <person name="Jureckova K."/>
            <person name="Cejkova D."/>
            <person name="Rychlik I."/>
        </authorList>
    </citation>
    <scope>NUCLEOTIDE SEQUENCE</scope>
    <source>
        <strain evidence="3">ET15</strain>
        <strain evidence="2">ET37</strain>
    </source>
</reference>
<dbReference type="Proteomes" id="UP001167831">
    <property type="component" value="Unassembled WGS sequence"/>
</dbReference>
<comment type="caution">
    <text evidence="3">The sequence shown here is derived from an EMBL/GenBank/DDBJ whole genome shotgun (WGS) entry which is preliminary data.</text>
</comment>
<proteinExistence type="predicted"/>
<organism evidence="3 5">
    <name type="scientific">Leyella lascolaii</name>
    <dbReference type="NCBI Taxonomy" id="1776379"/>
    <lineage>
        <taxon>Bacteria</taxon>
        <taxon>Pseudomonadati</taxon>
        <taxon>Bacteroidota</taxon>
        <taxon>Bacteroidia</taxon>
        <taxon>Bacteroidales</taxon>
        <taxon>Prevotellaceae</taxon>
        <taxon>Leyella</taxon>
    </lineage>
</organism>
<feature type="chain" id="PRO_5043756638" evidence="1">
    <location>
        <begin position="20"/>
        <end position="359"/>
    </location>
</feature>
<evidence type="ECO:0000313" key="4">
    <source>
        <dbReference type="Proteomes" id="UP001167831"/>
    </source>
</evidence>
<evidence type="ECO:0000313" key="5">
    <source>
        <dbReference type="Proteomes" id="UP001168478"/>
    </source>
</evidence>
<dbReference type="EMBL" id="JAUEIE010000016">
    <property type="protein sequence ID" value="MDN0023651.1"/>
    <property type="molecule type" value="Genomic_DNA"/>
</dbReference>
<dbReference type="EMBL" id="JAUEIF010000011">
    <property type="protein sequence ID" value="MDN0025994.1"/>
    <property type="molecule type" value="Genomic_DNA"/>
</dbReference>